<dbReference type="Pfam" id="PF00067">
    <property type="entry name" value="p450"/>
    <property type="match status" value="1"/>
</dbReference>
<reference evidence="2" key="1">
    <citation type="submission" date="2021-02" db="EMBL/GenBank/DDBJ databases">
        <authorList>
            <person name="Nowell W R."/>
        </authorList>
    </citation>
    <scope>NUCLEOTIDE SEQUENCE</scope>
</reference>
<dbReference type="InterPro" id="IPR001128">
    <property type="entry name" value="Cyt_P450"/>
</dbReference>
<comment type="caution">
    <text evidence="2">The sequence shown here is derived from an EMBL/GenBank/DDBJ whole genome shotgun (WGS) entry which is preliminary data.</text>
</comment>
<dbReference type="GO" id="GO:0004497">
    <property type="term" value="F:monooxygenase activity"/>
    <property type="evidence" value="ECO:0007669"/>
    <property type="project" value="InterPro"/>
</dbReference>
<dbReference type="Proteomes" id="UP000663845">
    <property type="component" value="Unassembled WGS sequence"/>
</dbReference>
<evidence type="ECO:0000256" key="1">
    <source>
        <dbReference type="ARBA" id="ARBA00010617"/>
    </source>
</evidence>
<dbReference type="GO" id="GO:0020037">
    <property type="term" value="F:heme binding"/>
    <property type="evidence" value="ECO:0007669"/>
    <property type="project" value="InterPro"/>
</dbReference>
<dbReference type="SUPFAM" id="SSF48264">
    <property type="entry name" value="Cytochrome P450"/>
    <property type="match status" value="1"/>
</dbReference>
<organism evidence="2 4">
    <name type="scientific">Adineta steineri</name>
    <dbReference type="NCBI Taxonomy" id="433720"/>
    <lineage>
        <taxon>Eukaryota</taxon>
        <taxon>Metazoa</taxon>
        <taxon>Spiralia</taxon>
        <taxon>Gnathifera</taxon>
        <taxon>Rotifera</taxon>
        <taxon>Eurotatoria</taxon>
        <taxon>Bdelloidea</taxon>
        <taxon>Adinetida</taxon>
        <taxon>Adinetidae</taxon>
        <taxon>Adineta</taxon>
    </lineage>
</organism>
<gene>
    <name evidence="2" type="ORF">JYZ213_LOCUS31486</name>
    <name evidence="3" type="ORF">OXD698_LOCUS22490</name>
</gene>
<dbReference type="Proteomes" id="UP000663844">
    <property type="component" value="Unassembled WGS sequence"/>
</dbReference>
<protein>
    <submittedName>
        <fullName evidence="2">Uncharacterized protein</fullName>
    </submittedName>
</protein>
<proteinExistence type="inferred from homology"/>
<dbReference type="InterPro" id="IPR036396">
    <property type="entry name" value="Cyt_P450_sf"/>
</dbReference>
<accession>A0A815CD96</accession>
<dbReference type="EMBL" id="CAJNOG010000532">
    <property type="protein sequence ID" value="CAF1285671.1"/>
    <property type="molecule type" value="Genomic_DNA"/>
</dbReference>
<dbReference type="EMBL" id="CAJOAZ010001924">
    <property type="protein sequence ID" value="CAF3873508.1"/>
    <property type="molecule type" value="Genomic_DNA"/>
</dbReference>
<sequence length="136" mass="15442">MVTKIQTELLMTIIYFINTKYTGSFISLIISDRRLDDIAVANFIGPDHLADNHFTDTTSPTDCFTDRGQGRSQSQCTDADPLDLLLSSSDSQGQSFTNKEIKDQTLTFIFVDYEITSNLMIWIMYELMTNLSVYQA</sequence>
<dbReference type="AlphaFoldDB" id="A0A815CD96"/>
<comment type="similarity">
    <text evidence="1">Belongs to the cytochrome P450 family.</text>
</comment>
<evidence type="ECO:0000313" key="3">
    <source>
        <dbReference type="EMBL" id="CAF3873508.1"/>
    </source>
</evidence>
<evidence type="ECO:0000313" key="4">
    <source>
        <dbReference type="Proteomes" id="UP000663845"/>
    </source>
</evidence>
<evidence type="ECO:0000313" key="2">
    <source>
        <dbReference type="EMBL" id="CAF1285671.1"/>
    </source>
</evidence>
<dbReference type="GO" id="GO:0016705">
    <property type="term" value="F:oxidoreductase activity, acting on paired donors, with incorporation or reduction of molecular oxygen"/>
    <property type="evidence" value="ECO:0007669"/>
    <property type="project" value="InterPro"/>
</dbReference>
<dbReference type="GO" id="GO:0005506">
    <property type="term" value="F:iron ion binding"/>
    <property type="evidence" value="ECO:0007669"/>
    <property type="project" value="InterPro"/>
</dbReference>
<name>A0A815CD96_9BILA</name>
<dbReference type="Gene3D" id="1.10.630.10">
    <property type="entry name" value="Cytochrome P450"/>
    <property type="match status" value="1"/>
</dbReference>